<evidence type="ECO:0000313" key="3">
    <source>
        <dbReference type="EMBL" id="KAK9722927.1"/>
    </source>
</evidence>
<keyword evidence="2" id="KW-0472">Membrane</keyword>
<gene>
    <name evidence="3" type="ORF">K7432_002312</name>
</gene>
<keyword evidence="2" id="KW-1133">Transmembrane helix</keyword>
<dbReference type="PANTHER" id="PTHR35519:SF2">
    <property type="entry name" value="PH DOMAIN PROTEIN"/>
    <property type="match status" value="1"/>
</dbReference>
<keyword evidence="2" id="KW-0812">Transmembrane</keyword>
<dbReference type="Proteomes" id="UP001479436">
    <property type="component" value="Unassembled WGS sequence"/>
</dbReference>
<name>A0ABR2W8X8_9FUNG</name>
<feature type="transmembrane region" description="Helical" evidence="2">
    <location>
        <begin position="64"/>
        <end position="85"/>
    </location>
</feature>
<sequence length="177" mass="20104">MFNRTEETLPQNHNDLRNGEQARKKKKKKPMSAKKAKKLLEHIRKITLWLDQHPTLPFGIGYEAVIGLIPVLGDFFGLFASLYLFSLSCSFGLPYSIKMRMLLNIFFDWLIGITPILGDALDALFKSNLKNLKMLERHIERHQLLVNDEESSGHRPVATPNSPLLSQPGTSHQTSPV</sequence>
<reference evidence="3 4" key="1">
    <citation type="submission" date="2023-04" db="EMBL/GenBank/DDBJ databases">
        <title>Genome of Basidiobolus ranarum AG-B5.</title>
        <authorList>
            <person name="Stajich J.E."/>
            <person name="Carter-House D."/>
            <person name="Gryganskyi A."/>
        </authorList>
    </citation>
    <scope>NUCLEOTIDE SEQUENCE [LARGE SCALE GENOMIC DNA]</scope>
    <source>
        <strain evidence="3 4">AG-B5</strain>
    </source>
</reference>
<evidence type="ECO:0000256" key="1">
    <source>
        <dbReference type="SAM" id="MobiDB-lite"/>
    </source>
</evidence>
<proteinExistence type="predicted"/>
<evidence type="ECO:0000313" key="4">
    <source>
        <dbReference type="Proteomes" id="UP001479436"/>
    </source>
</evidence>
<keyword evidence="4" id="KW-1185">Reference proteome</keyword>
<evidence type="ECO:0008006" key="5">
    <source>
        <dbReference type="Google" id="ProtNLM"/>
    </source>
</evidence>
<dbReference type="EMBL" id="JASJQH010006936">
    <property type="protein sequence ID" value="KAK9722927.1"/>
    <property type="molecule type" value="Genomic_DNA"/>
</dbReference>
<accession>A0ABR2W8X8</accession>
<dbReference type="PANTHER" id="PTHR35519">
    <property type="entry name" value="MEMBRANE PROTEINS"/>
    <property type="match status" value="1"/>
</dbReference>
<evidence type="ECO:0000256" key="2">
    <source>
        <dbReference type="SAM" id="Phobius"/>
    </source>
</evidence>
<feature type="compositionally biased region" description="Basic residues" evidence="1">
    <location>
        <begin position="23"/>
        <end position="35"/>
    </location>
</feature>
<protein>
    <recommendedName>
        <fullName evidence="5">DUF4112 domain-containing protein</fullName>
    </recommendedName>
</protein>
<feature type="region of interest" description="Disordered" evidence="1">
    <location>
        <begin position="149"/>
        <end position="177"/>
    </location>
</feature>
<feature type="compositionally biased region" description="Polar residues" evidence="1">
    <location>
        <begin position="159"/>
        <end position="177"/>
    </location>
</feature>
<dbReference type="InterPro" id="IPR025187">
    <property type="entry name" value="DUF4112"/>
</dbReference>
<comment type="caution">
    <text evidence="3">The sequence shown here is derived from an EMBL/GenBank/DDBJ whole genome shotgun (WGS) entry which is preliminary data.</text>
</comment>
<dbReference type="Pfam" id="PF13430">
    <property type="entry name" value="DUF4112"/>
    <property type="match status" value="1"/>
</dbReference>
<feature type="transmembrane region" description="Helical" evidence="2">
    <location>
        <begin position="105"/>
        <end position="125"/>
    </location>
</feature>
<feature type="region of interest" description="Disordered" evidence="1">
    <location>
        <begin position="1"/>
        <end position="35"/>
    </location>
</feature>
<organism evidence="3 4">
    <name type="scientific">Basidiobolus ranarum</name>
    <dbReference type="NCBI Taxonomy" id="34480"/>
    <lineage>
        <taxon>Eukaryota</taxon>
        <taxon>Fungi</taxon>
        <taxon>Fungi incertae sedis</taxon>
        <taxon>Zoopagomycota</taxon>
        <taxon>Entomophthoromycotina</taxon>
        <taxon>Basidiobolomycetes</taxon>
        <taxon>Basidiobolales</taxon>
        <taxon>Basidiobolaceae</taxon>
        <taxon>Basidiobolus</taxon>
    </lineage>
</organism>